<feature type="domain" description="PBP" evidence="3">
    <location>
        <begin position="24"/>
        <end position="256"/>
    </location>
</feature>
<feature type="signal peptide" evidence="2">
    <location>
        <begin position="1"/>
        <end position="23"/>
    </location>
</feature>
<dbReference type="Gene3D" id="3.40.190.10">
    <property type="entry name" value="Periplasmic binding protein-like II"/>
    <property type="match status" value="2"/>
</dbReference>
<dbReference type="Pfam" id="PF12849">
    <property type="entry name" value="PBP_like_2"/>
    <property type="match status" value="1"/>
</dbReference>
<organism evidence="4 5">
    <name type="scientific">Nitrospira defluvii</name>
    <dbReference type="NCBI Taxonomy" id="330214"/>
    <lineage>
        <taxon>Bacteria</taxon>
        <taxon>Pseudomonadati</taxon>
        <taxon>Nitrospirota</taxon>
        <taxon>Nitrospiria</taxon>
        <taxon>Nitrospirales</taxon>
        <taxon>Nitrospiraceae</taxon>
        <taxon>Nitrospira</taxon>
    </lineage>
</organism>
<feature type="chain" id="PRO_5045550603" evidence="2">
    <location>
        <begin position="24"/>
        <end position="274"/>
    </location>
</feature>
<dbReference type="Proteomes" id="UP000675880">
    <property type="component" value="Unassembled WGS sequence"/>
</dbReference>
<evidence type="ECO:0000313" key="5">
    <source>
        <dbReference type="Proteomes" id="UP000675880"/>
    </source>
</evidence>
<dbReference type="SUPFAM" id="SSF53850">
    <property type="entry name" value="Periplasmic binding protein-like II"/>
    <property type="match status" value="1"/>
</dbReference>
<accession>A0ABM8QC07</accession>
<evidence type="ECO:0000259" key="3">
    <source>
        <dbReference type="Pfam" id="PF12849"/>
    </source>
</evidence>
<name>A0ABM8QC07_9BACT</name>
<dbReference type="RefSeq" id="WP_213040042.1">
    <property type="nucleotide sequence ID" value="NZ_CAJNBJ010000001.1"/>
</dbReference>
<evidence type="ECO:0000256" key="2">
    <source>
        <dbReference type="SAM" id="SignalP"/>
    </source>
</evidence>
<dbReference type="PANTHER" id="PTHR30570:SF1">
    <property type="entry name" value="PHOSPHATE-BINDING PROTEIN PSTS"/>
    <property type="match status" value="1"/>
</dbReference>
<gene>
    <name evidence="4" type="ORF">NSPZN2_10095</name>
</gene>
<evidence type="ECO:0000313" key="4">
    <source>
        <dbReference type="EMBL" id="CAE6688494.1"/>
    </source>
</evidence>
<keyword evidence="5" id="KW-1185">Reference proteome</keyword>
<sequence length="274" mass="29816">MVSRISGLLSASFLLLSALPAFAEVAGSMVIAGHGPEQHVMESLAHAFEKANPRAYIDVVWDDNSKPLEMVKSKQATIAVTGTPEDGFRSVQIAWDGIAIMVHRSNFTKEVSKQEVAELFSGKYKFWADLGGPDTKILLLDRPRNENNRDAFEQLLGIVGKIPDTTKVIAKDEKVIKTVAGTLPPNSAVTYLSLGQALEAVASGVPVRLLPVEKVEPETPTVKDGRYPLRRPVLLLSNNEPDPLVQAFEQFALSDEGQKILSESYTPLPKTSSP</sequence>
<dbReference type="InterPro" id="IPR024370">
    <property type="entry name" value="PBP_domain"/>
</dbReference>
<dbReference type="EMBL" id="CAJNBJ010000001">
    <property type="protein sequence ID" value="CAE6688494.1"/>
    <property type="molecule type" value="Genomic_DNA"/>
</dbReference>
<evidence type="ECO:0000256" key="1">
    <source>
        <dbReference type="ARBA" id="ARBA00022729"/>
    </source>
</evidence>
<dbReference type="PANTHER" id="PTHR30570">
    <property type="entry name" value="PERIPLASMIC PHOSPHATE BINDING COMPONENT OF PHOSPHATE ABC TRANSPORTER"/>
    <property type="match status" value="1"/>
</dbReference>
<protein>
    <submittedName>
        <fullName evidence="4">Phosphate ABC transporter, periplasmic phosphate-binding protein PstS (TC 3.A.1.7.1)</fullName>
    </submittedName>
</protein>
<dbReference type="InterPro" id="IPR050811">
    <property type="entry name" value="Phosphate_ABC_transporter"/>
</dbReference>
<comment type="caution">
    <text evidence="4">The sequence shown here is derived from an EMBL/GenBank/DDBJ whole genome shotgun (WGS) entry which is preliminary data.</text>
</comment>
<proteinExistence type="predicted"/>
<keyword evidence="1 2" id="KW-0732">Signal</keyword>
<reference evidence="4 5" key="1">
    <citation type="submission" date="2021-02" db="EMBL/GenBank/DDBJ databases">
        <authorList>
            <person name="Han P."/>
        </authorList>
    </citation>
    <scope>NUCLEOTIDE SEQUENCE [LARGE SCALE GENOMIC DNA]</scope>
    <source>
        <strain evidence="4">Candidatus Nitrospira sp. ZN2</strain>
    </source>
</reference>